<feature type="transmembrane region" description="Helical" evidence="6">
    <location>
        <begin position="64"/>
        <end position="86"/>
    </location>
</feature>
<feature type="domain" description="Sugar phosphate transporter" evidence="7">
    <location>
        <begin position="35"/>
        <end position="212"/>
    </location>
</feature>
<protein>
    <submittedName>
        <fullName evidence="8">14898_t:CDS:1</fullName>
    </submittedName>
</protein>
<feature type="compositionally biased region" description="Basic and acidic residues" evidence="5">
    <location>
        <begin position="1"/>
        <end position="12"/>
    </location>
</feature>
<name>A0ABN7UUP0_GIGMA</name>
<dbReference type="InterPro" id="IPR050186">
    <property type="entry name" value="TPT_transporter"/>
</dbReference>
<dbReference type="Pfam" id="PF03151">
    <property type="entry name" value="TPT"/>
    <property type="match status" value="1"/>
</dbReference>
<comment type="subcellular location">
    <subcellularLocation>
        <location evidence="1">Membrane</location>
        <topology evidence="1">Multi-pass membrane protein</topology>
    </subcellularLocation>
</comment>
<gene>
    <name evidence="8" type="ORF">GMARGA_LOCUS10055</name>
</gene>
<keyword evidence="3 6" id="KW-1133">Transmembrane helix</keyword>
<feature type="region of interest" description="Disordered" evidence="5">
    <location>
        <begin position="1"/>
        <end position="22"/>
    </location>
</feature>
<proteinExistence type="predicted"/>
<evidence type="ECO:0000256" key="4">
    <source>
        <dbReference type="ARBA" id="ARBA00023136"/>
    </source>
</evidence>
<evidence type="ECO:0000256" key="3">
    <source>
        <dbReference type="ARBA" id="ARBA00022989"/>
    </source>
</evidence>
<dbReference type="EMBL" id="CAJVQB010005537">
    <property type="protein sequence ID" value="CAG8664214.1"/>
    <property type="molecule type" value="Genomic_DNA"/>
</dbReference>
<feature type="transmembrane region" description="Helical" evidence="6">
    <location>
        <begin position="107"/>
        <end position="124"/>
    </location>
</feature>
<evidence type="ECO:0000256" key="5">
    <source>
        <dbReference type="SAM" id="MobiDB-lite"/>
    </source>
</evidence>
<dbReference type="Proteomes" id="UP000789901">
    <property type="component" value="Unassembled WGS sequence"/>
</dbReference>
<keyword evidence="2 6" id="KW-0812">Transmembrane</keyword>
<dbReference type="InterPro" id="IPR004853">
    <property type="entry name" value="Sugar_P_trans_dom"/>
</dbReference>
<feature type="transmembrane region" description="Helical" evidence="6">
    <location>
        <begin position="34"/>
        <end position="52"/>
    </location>
</feature>
<feature type="transmembrane region" description="Helical" evidence="6">
    <location>
        <begin position="163"/>
        <end position="183"/>
    </location>
</feature>
<evidence type="ECO:0000256" key="1">
    <source>
        <dbReference type="ARBA" id="ARBA00004141"/>
    </source>
</evidence>
<sequence>MGSPDEKSDEKPFLPPPATSTTAYSHQKQYTTSVIFLVVAFYWIVSLAVVFLNKFILSSSEYKFSYPLFVTWFQLVVALLVLLIWGTLGRKFKTLSLIPPYEFDLSIARKVIPLTFMYVMMLAFNNLCLQFVEVTFYQVARSLSILFNIIFTYTLLGAKTSFAAIVCCGIVFLGFVVGSYYEINFSWEGIIYGVASSAFVALYGIYVKKTLGVVENNQW</sequence>
<evidence type="ECO:0000256" key="2">
    <source>
        <dbReference type="ARBA" id="ARBA00022692"/>
    </source>
</evidence>
<accession>A0ABN7UUP0</accession>
<reference evidence="8 9" key="1">
    <citation type="submission" date="2021-06" db="EMBL/GenBank/DDBJ databases">
        <authorList>
            <person name="Kallberg Y."/>
            <person name="Tangrot J."/>
            <person name="Rosling A."/>
        </authorList>
    </citation>
    <scope>NUCLEOTIDE SEQUENCE [LARGE SCALE GENOMIC DNA]</scope>
    <source>
        <strain evidence="8 9">120-4 pot B 10/14</strain>
    </source>
</reference>
<evidence type="ECO:0000313" key="8">
    <source>
        <dbReference type="EMBL" id="CAG8664214.1"/>
    </source>
</evidence>
<dbReference type="PANTHER" id="PTHR11132">
    <property type="entry name" value="SOLUTE CARRIER FAMILY 35"/>
    <property type="match status" value="1"/>
</dbReference>
<evidence type="ECO:0000313" key="9">
    <source>
        <dbReference type="Proteomes" id="UP000789901"/>
    </source>
</evidence>
<keyword evidence="9" id="KW-1185">Reference proteome</keyword>
<comment type="caution">
    <text evidence="8">The sequence shown here is derived from an EMBL/GenBank/DDBJ whole genome shotgun (WGS) entry which is preliminary data.</text>
</comment>
<organism evidence="8 9">
    <name type="scientific">Gigaspora margarita</name>
    <dbReference type="NCBI Taxonomy" id="4874"/>
    <lineage>
        <taxon>Eukaryota</taxon>
        <taxon>Fungi</taxon>
        <taxon>Fungi incertae sedis</taxon>
        <taxon>Mucoromycota</taxon>
        <taxon>Glomeromycotina</taxon>
        <taxon>Glomeromycetes</taxon>
        <taxon>Diversisporales</taxon>
        <taxon>Gigasporaceae</taxon>
        <taxon>Gigaspora</taxon>
    </lineage>
</organism>
<evidence type="ECO:0000259" key="7">
    <source>
        <dbReference type="Pfam" id="PF03151"/>
    </source>
</evidence>
<feature type="transmembrane region" description="Helical" evidence="6">
    <location>
        <begin position="189"/>
        <end position="207"/>
    </location>
</feature>
<keyword evidence="4 6" id="KW-0472">Membrane</keyword>
<evidence type="ECO:0000256" key="6">
    <source>
        <dbReference type="SAM" id="Phobius"/>
    </source>
</evidence>